<evidence type="ECO:0000256" key="11">
    <source>
        <dbReference type="ARBA" id="ARBA00023136"/>
    </source>
</evidence>
<name>A0A6A6TGZ0_9PLEO</name>
<keyword evidence="8" id="KW-0547">Nucleotide-binding</keyword>
<evidence type="ECO:0000256" key="6">
    <source>
        <dbReference type="ARBA" id="ARBA00022679"/>
    </source>
</evidence>
<protein>
    <recommendedName>
        <fullName evidence="4">N-acetylgalactosaminide beta-1,3-galactosyltransferase</fullName>
        <ecNumber evidence="4">2.4.1.122</ecNumber>
    </recommendedName>
</protein>
<dbReference type="Gene3D" id="3.90.550.50">
    <property type="match status" value="1"/>
</dbReference>
<evidence type="ECO:0000256" key="1">
    <source>
        <dbReference type="ARBA" id="ARBA00004606"/>
    </source>
</evidence>
<keyword evidence="15" id="KW-1185">Reference proteome</keyword>
<evidence type="ECO:0000256" key="12">
    <source>
        <dbReference type="SAM" id="Phobius"/>
    </source>
</evidence>
<dbReference type="InterPro" id="IPR026050">
    <property type="entry name" value="C1GALT1/C1GALT1_chp1"/>
</dbReference>
<dbReference type="EC" id="2.4.1.122" evidence="4"/>
<comment type="subcellular location">
    <subcellularLocation>
        <location evidence="1">Membrane</location>
        <topology evidence="1">Single-pass type II membrane protein</topology>
    </subcellularLocation>
</comment>
<dbReference type="GO" id="GO:0016020">
    <property type="term" value="C:membrane"/>
    <property type="evidence" value="ECO:0007669"/>
    <property type="project" value="UniProtKB-SubCell"/>
</dbReference>
<accession>A0A6A6TGZ0</accession>
<gene>
    <name evidence="14" type="ORF">K491DRAFT_690616</name>
</gene>
<evidence type="ECO:0000256" key="10">
    <source>
        <dbReference type="ARBA" id="ARBA00022989"/>
    </source>
</evidence>
<keyword evidence="11 12" id="KW-0472">Membrane</keyword>
<keyword evidence="6 14" id="KW-0808">Transferase</keyword>
<evidence type="ECO:0000256" key="4">
    <source>
        <dbReference type="ARBA" id="ARBA00012557"/>
    </source>
</evidence>
<evidence type="ECO:0000259" key="13">
    <source>
        <dbReference type="Pfam" id="PF02434"/>
    </source>
</evidence>
<dbReference type="GO" id="GO:0016263">
    <property type="term" value="F:glycoprotein-N-acetylgalactosamine 3-beta-galactosyltransferase activity"/>
    <property type="evidence" value="ECO:0007669"/>
    <property type="project" value="UniProtKB-EC"/>
</dbReference>
<evidence type="ECO:0000256" key="7">
    <source>
        <dbReference type="ARBA" id="ARBA00022692"/>
    </source>
</evidence>
<dbReference type="GO" id="GO:0000166">
    <property type="term" value="F:nucleotide binding"/>
    <property type="evidence" value="ECO:0007669"/>
    <property type="project" value="UniProtKB-KW"/>
</dbReference>
<organism evidence="14 15">
    <name type="scientific">Lophiostoma macrostomum CBS 122681</name>
    <dbReference type="NCBI Taxonomy" id="1314788"/>
    <lineage>
        <taxon>Eukaryota</taxon>
        <taxon>Fungi</taxon>
        <taxon>Dikarya</taxon>
        <taxon>Ascomycota</taxon>
        <taxon>Pezizomycotina</taxon>
        <taxon>Dothideomycetes</taxon>
        <taxon>Pleosporomycetidae</taxon>
        <taxon>Pleosporales</taxon>
        <taxon>Lophiostomataceae</taxon>
        <taxon>Lophiostoma</taxon>
    </lineage>
</organism>
<proteinExistence type="inferred from homology"/>
<dbReference type="Proteomes" id="UP000799324">
    <property type="component" value="Unassembled WGS sequence"/>
</dbReference>
<dbReference type="PANTHER" id="PTHR23033">
    <property type="entry name" value="BETA1,3-GALACTOSYLTRANSFERASE"/>
    <property type="match status" value="1"/>
</dbReference>
<comment type="similarity">
    <text evidence="3">Belongs to the glycosyltransferase 31 family. Beta3-Gal-T subfamily.</text>
</comment>
<evidence type="ECO:0000256" key="9">
    <source>
        <dbReference type="ARBA" id="ARBA00022968"/>
    </source>
</evidence>
<evidence type="ECO:0000313" key="15">
    <source>
        <dbReference type="Proteomes" id="UP000799324"/>
    </source>
</evidence>
<keyword evidence="5" id="KW-0328">Glycosyltransferase</keyword>
<sequence length="519" mass="59684">MLFRIRLPRGQSLHAPISTFNIFKGVPRWKRALYITVPLLILSNYLIIFQWTFFEELRNRLWPDASFHPGAFPQTTHSHHDGEPDYWLWDTLTSFSPPKPGGRKDDCASFPTPLLDKIQVVLKTGVADSRDRTAAQLSTVIKCIPNILISSDLTHAYGPLHNATDMLASLPAKTYMPRSDYAIYTSQQHADAASLAPGHDGWKLDKYKFLPQVEQAVARNPAAEWFVFLESDTYVFWDNMFRLLSSYDPAHPYYFGSPSPGRTYRDPADAHETKTVWFAYGGSGFVLSGAAAHRLVDRLQNSMGVTGPRVTDEYRKMVRSDCCGDSVLGWAVHDRASVEISGLFPMFNPHSLHGIPFGNAARYWCEPVVSLHKTHPGDFGKIWQFERDWDREKGPLLYRDVMVGFWKLDSVERKEDWDNADWDGFNEESADHESNQSFEACRAYCHQYEKCWQFTWHGHHCWMSKALRMGQPKEPDGYHEEIDRKYVSGWDTEKIRKFVSENTCEEGAHWVKPSIARIF</sequence>
<keyword evidence="10 12" id="KW-1133">Transmembrane helix</keyword>
<dbReference type="EMBL" id="MU004320">
    <property type="protein sequence ID" value="KAF2657884.1"/>
    <property type="molecule type" value="Genomic_DNA"/>
</dbReference>
<dbReference type="Pfam" id="PF02434">
    <property type="entry name" value="Fringe"/>
    <property type="match status" value="1"/>
</dbReference>
<keyword evidence="9" id="KW-0735">Signal-anchor</keyword>
<dbReference type="Gene3D" id="3.50.4.10">
    <property type="entry name" value="Hepatocyte Growth Factor"/>
    <property type="match status" value="1"/>
</dbReference>
<dbReference type="InterPro" id="IPR003378">
    <property type="entry name" value="Fringe-like_glycosylTrfase"/>
</dbReference>
<feature type="transmembrane region" description="Helical" evidence="12">
    <location>
        <begin position="32"/>
        <end position="54"/>
    </location>
</feature>
<evidence type="ECO:0000256" key="8">
    <source>
        <dbReference type="ARBA" id="ARBA00022741"/>
    </source>
</evidence>
<dbReference type="OrthoDB" id="414175at2759"/>
<evidence type="ECO:0000313" key="14">
    <source>
        <dbReference type="EMBL" id="KAF2657884.1"/>
    </source>
</evidence>
<comment type="pathway">
    <text evidence="2">Protein modification; protein glycosylation.</text>
</comment>
<reference evidence="14" key="1">
    <citation type="journal article" date="2020" name="Stud. Mycol.">
        <title>101 Dothideomycetes genomes: a test case for predicting lifestyles and emergence of pathogens.</title>
        <authorList>
            <person name="Haridas S."/>
            <person name="Albert R."/>
            <person name="Binder M."/>
            <person name="Bloem J."/>
            <person name="Labutti K."/>
            <person name="Salamov A."/>
            <person name="Andreopoulos B."/>
            <person name="Baker S."/>
            <person name="Barry K."/>
            <person name="Bills G."/>
            <person name="Bluhm B."/>
            <person name="Cannon C."/>
            <person name="Castanera R."/>
            <person name="Culley D."/>
            <person name="Daum C."/>
            <person name="Ezra D."/>
            <person name="Gonzalez J."/>
            <person name="Henrissat B."/>
            <person name="Kuo A."/>
            <person name="Liang C."/>
            <person name="Lipzen A."/>
            <person name="Lutzoni F."/>
            <person name="Magnuson J."/>
            <person name="Mondo S."/>
            <person name="Nolan M."/>
            <person name="Ohm R."/>
            <person name="Pangilinan J."/>
            <person name="Park H.-J."/>
            <person name="Ramirez L."/>
            <person name="Alfaro M."/>
            <person name="Sun H."/>
            <person name="Tritt A."/>
            <person name="Yoshinaga Y."/>
            <person name="Zwiers L.-H."/>
            <person name="Turgeon B."/>
            <person name="Goodwin S."/>
            <person name="Spatafora J."/>
            <person name="Crous P."/>
            <person name="Grigoriev I."/>
        </authorList>
    </citation>
    <scope>NUCLEOTIDE SEQUENCE</scope>
    <source>
        <strain evidence="14">CBS 122681</strain>
    </source>
</reference>
<dbReference type="AlphaFoldDB" id="A0A6A6TGZ0"/>
<keyword evidence="7 12" id="KW-0812">Transmembrane</keyword>
<evidence type="ECO:0000256" key="5">
    <source>
        <dbReference type="ARBA" id="ARBA00022676"/>
    </source>
</evidence>
<feature type="domain" description="Fringe-like glycosyltransferase" evidence="13">
    <location>
        <begin position="213"/>
        <end position="296"/>
    </location>
</feature>
<evidence type="ECO:0000256" key="2">
    <source>
        <dbReference type="ARBA" id="ARBA00004922"/>
    </source>
</evidence>
<dbReference type="PANTHER" id="PTHR23033:SF43">
    <property type="entry name" value="APPLE DOMAIN-CONTAINING PROTEIN"/>
    <property type="match status" value="1"/>
</dbReference>
<evidence type="ECO:0000256" key="3">
    <source>
        <dbReference type="ARBA" id="ARBA00006462"/>
    </source>
</evidence>